<evidence type="ECO:0000313" key="2">
    <source>
        <dbReference type="EMBL" id="WYK00908.1"/>
    </source>
</evidence>
<feature type="transmembrane region" description="Helical" evidence="1">
    <location>
        <begin position="122"/>
        <end position="140"/>
    </location>
</feature>
<dbReference type="EMBL" id="CP147244">
    <property type="protein sequence ID" value="WYK00908.1"/>
    <property type="molecule type" value="Genomic_DNA"/>
</dbReference>
<proteinExistence type="predicted"/>
<accession>A0AAQ3WCT6</accession>
<keyword evidence="1" id="KW-1133">Transmembrane helix</keyword>
<name>A0AAQ3WCT6_9ENTE</name>
<dbReference type="Proteomes" id="UP000194948">
    <property type="component" value="Chromosome"/>
</dbReference>
<organism evidence="2 3">
    <name type="scientific">Candidatus Enterococcus palustris</name>
    <dbReference type="NCBI Taxonomy" id="1834189"/>
    <lineage>
        <taxon>Bacteria</taxon>
        <taxon>Bacillati</taxon>
        <taxon>Bacillota</taxon>
        <taxon>Bacilli</taxon>
        <taxon>Lactobacillales</taxon>
        <taxon>Enterococcaceae</taxon>
        <taxon>Enterococcus</taxon>
    </lineage>
</organism>
<feature type="transmembrane region" description="Helical" evidence="1">
    <location>
        <begin position="12"/>
        <end position="36"/>
    </location>
</feature>
<dbReference type="RefSeq" id="WP_086314463.1">
    <property type="nucleotide sequence ID" value="NZ_CP147244.1"/>
</dbReference>
<keyword evidence="1" id="KW-0812">Transmembrane</keyword>
<evidence type="ECO:0000256" key="1">
    <source>
        <dbReference type="SAM" id="Phobius"/>
    </source>
</evidence>
<evidence type="ECO:0000313" key="3">
    <source>
        <dbReference type="Proteomes" id="UP000194948"/>
    </source>
</evidence>
<keyword evidence="1" id="KW-0472">Membrane</keyword>
<reference evidence="2" key="1">
    <citation type="submission" date="2017-05" db="EMBL/GenBank/DDBJ databases">
        <authorList>
            <consortium name="The Broad Institute Genomics Platform"/>
            <consortium name="The Broad Institute Genomic Center for Infectious Diseases"/>
            <person name="Earl A."/>
            <person name="Manson A."/>
            <person name="Schwartman J."/>
            <person name="Gilmore M."/>
            <person name="Abouelleil A."/>
            <person name="Cao P."/>
            <person name="Chapman S."/>
            <person name="Cusick C."/>
            <person name="Shea T."/>
            <person name="Young S."/>
            <person name="Neafsey D."/>
            <person name="Nusbaum C."/>
            <person name="Birren B."/>
        </authorList>
    </citation>
    <scope>NUCLEOTIDE SEQUENCE</scope>
    <source>
        <strain evidence="2">7F3_DIV0205</strain>
    </source>
</reference>
<feature type="transmembrane region" description="Helical" evidence="1">
    <location>
        <begin position="98"/>
        <end position="116"/>
    </location>
</feature>
<protein>
    <submittedName>
        <fullName evidence="2">Uncharacterized protein</fullName>
    </submittedName>
</protein>
<keyword evidence="3" id="KW-1185">Reference proteome</keyword>
<gene>
    <name evidence="2" type="ORF">A5821_002034</name>
</gene>
<sequence>MQGFKENFRKYKLYYISEGVFLISWLIYFVLFFQLYQEASFYVDQGAKYIIQLLFLVEYYFNSLFIYFIMSFLLLVANLYSILLYSIKMKQEKKKIQFKFSMQVFMGLYILCAGALLLTKLWVLFLLLIILAVTVVYITYAMTKSQKDNDTVYEENEVVKQLGSFSTAEEAQSRAQEFATYWQEEFQENGYTLVSDIYNEKENEYTVDIYVKSIEKDKD</sequence>
<reference evidence="2" key="2">
    <citation type="submission" date="2024-03" db="EMBL/GenBank/DDBJ databases">
        <title>The Genome Sequence of Enterococcus sp. DIV0205d.</title>
        <authorList>
            <consortium name="The Broad Institute Genomics Platform"/>
            <consortium name="The Broad Institute Microbial Omics Core"/>
            <consortium name="The Broad Institute Genomic Center for Infectious Diseases"/>
            <person name="Earl A."/>
            <person name="Manson A."/>
            <person name="Gilmore M."/>
            <person name="Schwartman J."/>
            <person name="Shea T."/>
            <person name="Abouelleil A."/>
            <person name="Cao P."/>
            <person name="Chapman S."/>
            <person name="Cusick C."/>
            <person name="Young S."/>
            <person name="Neafsey D."/>
            <person name="Nusbaum C."/>
            <person name="Birren B."/>
        </authorList>
    </citation>
    <scope>NUCLEOTIDE SEQUENCE</scope>
    <source>
        <strain evidence="2">7F3_DIV0205</strain>
    </source>
</reference>
<dbReference type="AlphaFoldDB" id="A0AAQ3WCT6"/>
<feature type="transmembrane region" description="Helical" evidence="1">
    <location>
        <begin position="64"/>
        <end position="86"/>
    </location>
</feature>